<evidence type="ECO:0000313" key="2">
    <source>
        <dbReference type="Proteomes" id="UP000314294"/>
    </source>
</evidence>
<comment type="caution">
    <text evidence="1">The sequence shown here is derived from an EMBL/GenBank/DDBJ whole genome shotgun (WGS) entry which is preliminary data.</text>
</comment>
<evidence type="ECO:0000313" key="1">
    <source>
        <dbReference type="EMBL" id="TNN58724.1"/>
    </source>
</evidence>
<protein>
    <submittedName>
        <fullName evidence="1">Uncharacterized protein</fullName>
    </submittedName>
</protein>
<dbReference type="Proteomes" id="UP000314294">
    <property type="component" value="Unassembled WGS sequence"/>
</dbReference>
<reference evidence="1 2" key="1">
    <citation type="submission" date="2019-03" db="EMBL/GenBank/DDBJ databases">
        <title>First draft genome of Liparis tanakae, snailfish: a comprehensive survey of snailfish specific genes.</title>
        <authorList>
            <person name="Kim W."/>
            <person name="Song I."/>
            <person name="Jeong J.-H."/>
            <person name="Kim D."/>
            <person name="Kim S."/>
            <person name="Ryu S."/>
            <person name="Song J.Y."/>
            <person name="Lee S.K."/>
        </authorList>
    </citation>
    <scope>NUCLEOTIDE SEQUENCE [LARGE SCALE GENOMIC DNA]</scope>
    <source>
        <tissue evidence="1">Muscle</tissue>
    </source>
</reference>
<dbReference type="AlphaFoldDB" id="A0A4Z2H1M3"/>
<dbReference type="EMBL" id="SRLO01000372">
    <property type="protein sequence ID" value="TNN58724.1"/>
    <property type="molecule type" value="Genomic_DNA"/>
</dbReference>
<name>A0A4Z2H1M3_9TELE</name>
<gene>
    <name evidence="1" type="ORF">EYF80_031049</name>
</gene>
<proteinExistence type="predicted"/>
<keyword evidence="2" id="KW-1185">Reference proteome</keyword>
<organism evidence="1 2">
    <name type="scientific">Liparis tanakae</name>
    <name type="common">Tanaka's snailfish</name>
    <dbReference type="NCBI Taxonomy" id="230148"/>
    <lineage>
        <taxon>Eukaryota</taxon>
        <taxon>Metazoa</taxon>
        <taxon>Chordata</taxon>
        <taxon>Craniata</taxon>
        <taxon>Vertebrata</taxon>
        <taxon>Euteleostomi</taxon>
        <taxon>Actinopterygii</taxon>
        <taxon>Neopterygii</taxon>
        <taxon>Teleostei</taxon>
        <taxon>Neoteleostei</taxon>
        <taxon>Acanthomorphata</taxon>
        <taxon>Eupercaria</taxon>
        <taxon>Perciformes</taxon>
        <taxon>Cottioidei</taxon>
        <taxon>Cottales</taxon>
        <taxon>Liparidae</taxon>
        <taxon>Liparis</taxon>
    </lineage>
</organism>
<sequence length="60" mass="6444">MRSAGVRHLDLVITAESRQNLDSSLPADGRSQSCCLPSGVWVDEATGIASKTRRLGLSHH</sequence>
<accession>A0A4Z2H1M3</accession>